<dbReference type="OrthoDB" id="9770107at2"/>
<dbReference type="Proteomes" id="UP000249524">
    <property type="component" value="Unassembled WGS sequence"/>
</dbReference>
<dbReference type="AlphaFoldDB" id="A0A328BGW1"/>
<gene>
    <name evidence="2" type="ORF">DJ019_08880</name>
</gene>
<feature type="chain" id="PRO_5016433807" evidence="1">
    <location>
        <begin position="21"/>
        <end position="485"/>
    </location>
</feature>
<dbReference type="GO" id="GO:0006508">
    <property type="term" value="P:proteolysis"/>
    <property type="evidence" value="ECO:0007669"/>
    <property type="project" value="InterPro"/>
</dbReference>
<protein>
    <submittedName>
        <fullName evidence="2">Peptidase S10</fullName>
    </submittedName>
</protein>
<organism evidence="2 3">
    <name type="scientific">Phenylobacterium kunshanense</name>
    <dbReference type="NCBI Taxonomy" id="1445034"/>
    <lineage>
        <taxon>Bacteria</taxon>
        <taxon>Pseudomonadati</taxon>
        <taxon>Pseudomonadota</taxon>
        <taxon>Alphaproteobacteria</taxon>
        <taxon>Caulobacterales</taxon>
        <taxon>Caulobacteraceae</taxon>
        <taxon>Phenylobacterium</taxon>
    </lineage>
</organism>
<evidence type="ECO:0000313" key="2">
    <source>
        <dbReference type="EMBL" id="RAK66353.1"/>
    </source>
</evidence>
<proteinExistence type="predicted"/>
<dbReference type="SUPFAM" id="SSF53474">
    <property type="entry name" value="alpha/beta-Hydrolases"/>
    <property type="match status" value="1"/>
</dbReference>
<keyword evidence="1" id="KW-0732">Signal</keyword>
<name>A0A328BGW1_9CAUL</name>
<reference evidence="2 3" key="1">
    <citation type="submission" date="2018-05" db="EMBL/GenBank/DDBJ databases">
        <authorList>
            <person name="Lanie J.A."/>
            <person name="Ng W.-L."/>
            <person name="Kazmierczak K.M."/>
            <person name="Andrzejewski T.M."/>
            <person name="Davidsen T.M."/>
            <person name="Wayne K.J."/>
            <person name="Tettelin H."/>
            <person name="Glass J.I."/>
            <person name="Rusch D."/>
            <person name="Podicherti R."/>
            <person name="Tsui H.-C.T."/>
            <person name="Winkler M.E."/>
        </authorList>
    </citation>
    <scope>NUCLEOTIDE SEQUENCE [LARGE SCALE GENOMIC DNA]</scope>
    <source>
        <strain evidence="2 3">BUT-10</strain>
    </source>
</reference>
<dbReference type="InterPro" id="IPR001563">
    <property type="entry name" value="Peptidase_S10"/>
</dbReference>
<dbReference type="InterPro" id="IPR029058">
    <property type="entry name" value="AB_hydrolase_fold"/>
</dbReference>
<accession>A0A328BGW1</accession>
<evidence type="ECO:0000256" key="1">
    <source>
        <dbReference type="SAM" id="SignalP"/>
    </source>
</evidence>
<dbReference type="Gene3D" id="3.40.50.1820">
    <property type="entry name" value="alpha/beta hydrolase"/>
    <property type="match status" value="1"/>
</dbReference>
<dbReference type="EMBL" id="QFYS01000003">
    <property type="protein sequence ID" value="RAK66353.1"/>
    <property type="molecule type" value="Genomic_DNA"/>
</dbReference>
<dbReference type="RefSeq" id="WP_111275662.1">
    <property type="nucleotide sequence ID" value="NZ_QFYS01000003.1"/>
</dbReference>
<evidence type="ECO:0000313" key="3">
    <source>
        <dbReference type="Proteomes" id="UP000249524"/>
    </source>
</evidence>
<comment type="caution">
    <text evidence="2">The sequence shown here is derived from an EMBL/GenBank/DDBJ whole genome shotgun (WGS) entry which is preliminary data.</text>
</comment>
<dbReference type="GO" id="GO:0004185">
    <property type="term" value="F:serine-type carboxypeptidase activity"/>
    <property type="evidence" value="ECO:0007669"/>
    <property type="project" value="InterPro"/>
</dbReference>
<sequence length="485" mass="51683">MRRLALAASLALAAAAPAVALPAAETPVVSQHRMTVNGGPLAYTAEVGRLAIRDAETGEVRGWMGYIAYRVPSAKPRPLAFVWNGGPGANSATLHFEVAGPKRAESGKLVDNHETWLTDADLVFVDPIGTGFSRPAKAEYGEQFYGTVGDVASVTEFVRAWRLTHGAEASPLYLIGESWGAGRAAGVGHALLKRGVRVDGLGLVSGGTGLSRLGDDGPVGPLKIVGFAATAFHHGKLAPDVGATSAAVERAAAQWIRETYAPAIARLEQLTPDERDQVAAGLSRFTGVPADRIDRRTLAITPRQFRTQLVAGKTLNIFDMRLADEPRESSREAILRYLRRDLGYATDLPYVGLEPLEDAYLPDGKPPASVGARWDYATAKVTPEERQAAIAEAVRTGAGPPRLGPPLPGTAEAVALNPKLRVLVASGLYDSLANCAGDEEIARTLPAPLKASMRFKCYPGGHMMYRDQPTRLQFSQDIRALVSGR</sequence>
<dbReference type="Pfam" id="PF00450">
    <property type="entry name" value="Peptidase_S10"/>
    <property type="match status" value="1"/>
</dbReference>
<keyword evidence="3" id="KW-1185">Reference proteome</keyword>
<feature type="signal peptide" evidence="1">
    <location>
        <begin position="1"/>
        <end position="20"/>
    </location>
</feature>